<reference evidence="3" key="1">
    <citation type="journal article" date="2019" name="Int. J. Syst. Evol. Microbiol.">
        <title>The Global Catalogue of Microorganisms (GCM) 10K type strain sequencing project: providing services to taxonomists for standard genome sequencing and annotation.</title>
        <authorList>
            <consortium name="The Broad Institute Genomics Platform"/>
            <consortium name="The Broad Institute Genome Sequencing Center for Infectious Disease"/>
            <person name="Wu L."/>
            <person name="Ma J."/>
        </authorList>
    </citation>
    <scope>NUCLEOTIDE SEQUENCE [LARGE SCALE GENOMIC DNA]</scope>
    <source>
        <strain evidence="3">JCM 4788</strain>
    </source>
</reference>
<name>A0ABP3ITG1_9ACTN</name>
<accession>A0ABP3ITG1</accession>
<comment type="caution">
    <text evidence="2">The sequence shown here is derived from an EMBL/GenBank/DDBJ whole genome shotgun (WGS) entry which is preliminary data.</text>
</comment>
<dbReference type="Gene3D" id="1.25.10.10">
    <property type="entry name" value="Leucine-rich Repeat Variant"/>
    <property type="match status" value="1"/>
</dbReference>
<feature type="region of interest" description="Disordered" evidence="1">
    <location>
        <begin position="420"/>
        <end position="465"/>
    </location>
</feature>
<evidence type="ECO:0008006" key="4">
    <source>
        <dbReference type="Google" id="ProtNLM"/>
    </source>
</evidence>
<dbReference type="InterPro" id="IPR016024">
    <property type="entry name" value="ARM-type_fold"/>
</dbReference>
<dbReference type="EMBL" id="BAAABX010000057">
    <property type="protein sequence ID" value="GAA0425188.1"/>
    <property type="molecule type" value="Genomic_DNA"/>
</dbReference>
<protein>
    <recommendedName>
        <fullName evidence="4">HEAT repeat domain-containing protein</fullName>
    </recommendedName>
</protein>
<dbReference type="SUPFAM" id="SSF48371">
    <property type="entry name" value="ARM repeat"/>
    <property type="match status" value="1"/>
</dbReference>
<dbReference type="Proteomes" id="UP001500879">
    <property type="component" value="Unassembled WGS sequence"/>
</dbReference>
<dbReference type="InterPro" id="IPR011989">
    <property type="entry name" value="ARM-like"/>
</dbReference>
<evidence type="ECO:0000313" key="2">
    <source>
        <dbReference type="EMBL" id="GAA0425188.1"/>
    </source>
</evidence>
<gene>
    <name evidence="2" type="ORF">GCM10010357_53380</name>
</gene>
<proteinExistence type="predicted"/>
<feature type="compositionally biased region" description="Low complexity" evidence="1">
    <location>
        <begin position="421"/>
        <end position="438"/>
    </location>
</feature>
<organism evidence="2 3">
    <name type="scientific">Streptomyces luteireticuli</name>
    <dbReference type="NCBI Taxonomy" id="173858"/>
    <lineage>
        <taxon>Bacteria</taxon>
        <taxon>Bacillati</taxon>
        <taxon>Actinomycetota</taxon>
        <taxon>Actinomycetes</taxon>
        <taxon>Kitasatosporales</taxon>
        <taxon>Streptomycetaceae</taxon>
        <taxon>Streptomyces</taxon>
    </lineage>
</organism>
<evidence type="ECO:0000313" key="3">
    <source>
        <dbReference type="Proteomes" id="UP001500879"/>
    </source>
</evidence>
<keyword evidence="3" id="KW-1185">Reference proteome</keyword>
<dbReference type="RefSeq" id="WP_344029422.1">
    <property type="nucleotide sequence ID" value="NZ_BAAABX010000057.1"/>
</dbReference>
<evidence type="ECO:0000256" key="1">
    <source>
        <dbReference type="SAM" id="MobiDB-lite"/>
    </source>
</evidence>
<sequence length="465" mass="50196">MSREHDLAHTALRAARSGSGLPLDVVDPRDWVALDHGVREHLMWEELPTAWLHAGEPAPNDAAFAIALCHPSGHVRETALRHPGAAALLPLVVLRCADWAGPVREQARKVLDEALPTASPETVALGTAVALRAAGRRHGGHARALLAETVRDPALIDALLASPDRDARRFGHRAAIEQDHLSPTRLARIAATDRDAVVQDLCADAALARVQDAGILRPLLDSRSPRVRAAGVTALKRTGDTDEAARFLADRSGLVRACARWALRQHGIDPLPLHRAACTAPEILPGAPAGLGESGTRADAALLWPLLDHPRAAVRARTVAALRTLGTGKQERLVPLLDDPSASVVREATSALEPVAVRLLPEEWLYERLADDRPRHVRVSAFRLLVAHRPEARLRCLRRLVDDPDPKLRVRALTALAAHGPLPEAAPENTPEAARAEPVALPEQAVEPPVAPRTTRLRRLFGTSR</sequence>